<gene>
    <name evidence="2" type="ORF">Fcan01_24067</name>
</gene>
<dbReference type="STRING" id="158441.A0A226D8X0"/>
<evidence type="ECO:0000313" key="2">
    <source>
        <dbReference type="EMBL" id="OXA41328.1"/>
    </source>
</evidence>
<sequence>MLRLIIILLAPFFIRQTNGVDFILEIRPKLPNYFPPRFRTLSWTGEDETRGGRVFYVEGSKIGKRFLLRANSTMLPTGKIIMIKSAKFYTEKGYEPEGWYYPGSDPEFTGTWISAKKGPIDSFSDKLPTAPASGFRFRPKFWLPASSASASDQKSLLPTSGSRKLCTYAKNAAGSGLPGSGTTRRICRIIRPRPGTIPGQIYIVLTHDQFNELTVFTSIHILLDPPPVKIDEINRPADFVRLGFTFTTQDAEIRNVSSGA</sequence>
<dbReference type="AlphaFoldDB" id="A0A226D8X0"/>
<reference evidence="2 3" key="1">
    <citation type="submission" date="2015-12" db="EMBL/GenBank/DDBJ databases">
        <title>The genome of Folsomia candida.</title>
        <authorList>
            <person name="Faddeeva A."/>
            <person name="Derks M.F."/>
            <person name="Anvar Y."/>
            <person name="Smit S."/>
            <person name="Van Straalen N."/>
            <person name="Roelofs D."/>
        </authorList>
    </citation>
    <scope>NUCLEOTIDE SEQUENCE [LARGE SCALE GENOMIC DNA]</scope>
    <source>
        <strain evidence="2 3">VU population</strain>
        <tissue evidence="2">Whole body</tissue>
    </source>
</reference>
<name>A0A226D8X0_FOLCA</name>
<evidence type="ECO:0000313" key="3">
    <source>
        <dbReference type="Proteomes" id="UP000198287"/>
    </source>
</evidence>
<comment type="caution">
    <text evidence="2">The sequence shown here is derived from an EMBL/GenBank/DDBJ whole genome shotgun (WGS) entry which is preliminary data.</text>
</comment>
<proteinExistence type="predicted"/>
<evidence type="ECO:0000256" key="1">
    <source>
        <dbReference type="SAM" id="SignalP"/>
    </source>
</evidence>
<accession>A0A226D8X0</accession>
<dbReference type="Proteomes" id="UP000198287">
    <property type="component" value="Unassembled WGS sequence"/>
</dbReference>
<keyword evidence="1" id="KW-0732">Signal</keyword>
<organism evidence="2 3">
    <name type="scientific">Folsomia candida</name>
    <name type="common">Springtail</name>
    <dbReference type="NCBI Taxonomy" id="158441"/>
    <lineage>
        <taxon>Eukaryota</taxon>
        <taxon>Metazoa</taxon>
        <taxon>Ecdysozoa</taxon>
        <taxon>Arthropoda</taxon>
        <taxon>Hexapoda</taxon>
        <taxon>Collembola</taxon>
        <taxon>Entomobryomorpha</taxon>
        <taxon>Isotomoidea</taxon>
        <taxon>Isotomidae</taxon>
        <taxon>Proisotominae</taxon>
        <taxon>Folsomia</taxon>
    </lineage>
</organism>
<protein>
    <submittedName>
        <fullName evidence="2">Uncharacterized protein</fullName>
    </submittedName>
</protein>
<keyword evidence="3" id="KW-1185">Reference proteome</keyword>
<feature type="chain" id="PRO_5012872512" evidence="1">
    <location>
        <begin position="20"/>
        <end position="260"/>
    </location>
</feature>
<feature type="signal peptide" evidence="1">
    <location>
        <begin position="1"/>
        <end position="19"/>
    </location>
</feature>
<dbReference type="EMBL" id="LNIX01000030">
    <property type="protein sequence ID" value="OXA41328.1"/>
    <property type="molecule type" value="Genomic_DNA"/>
</dbReference>